<dbReference type="InterPro" id="IPR036249">
    <property type="entry name" value="Thioredoxin-like_sf"/>
</dbReference>
<evidence type="ECO:0008006" key="3">
    <source>
        <dbReference type="Google" id="ProtNLM"/>
    </source>
</evidence>
<proteinExistence type="predicted"/>
<gene>
    <name evidence="1" type="ORF">SAMN04488026_109815</name>
</gene>
<dbReference type="Gene3D" id="3.40.30.10">
    <property type="entry name" value="Glutaredoxin"/>
    <property type="match status" value="1"/>
</dbReference>
<keyword evidence="2" id="KW-1185">Reference proteome</keyword>
<sequence>MPQIAKLLRPAVAGVVFAFAALPAWAIELVMVQQAGCHYCARWNAEIGPIYPKTAEGVYAPLRRVELGGKEMKKLKLQRRVNFTPTFVLVDTAGVEISRLEGYPGEDFFWGLLERMLLEQTDYIAPSVDGS</sequence>
<dbReference type="SUPFAM" id="SSF52833">
    <property type="entry name" value="Thioredoxin-like"/>
    <property type="match status" value="1"/>
</dbReference>
<protein>
    <recommendedName>
        <fullName evidence="3">Thioredoxin-like domain-containing protein</fullName>
    </recommendedName>
</protein>
<name>A0A1G9LJX8_9RHOB</name>
<dbReference type="EMBL" id="FNEK01000098">
    <property type="protein sequence ID" value="SDL62163.1"/>
    <property type="molecule type" value="Genomic_DNA"/>
</dbReference>
<accession>A0A1G9LJX8</accession>
<dbReference type="OrthoDB" id="7362982at2"/>
<reference evidence="1 2" key="1">
    <citation type="submission" date="2016-10" db="EMBL/GenBank/DDBJ databases">
        <authorList>
            <person name="de Groot N.N."/>
        </authorList>
    </citation>
    <scope>NUCLEOTIDE SEQUENCE [LARGE SCALE GENOMIC DNA]</scope>
    <source>
        <strain evidence="1 2">DSM 25294</strain>
    </source>
</reference>
<organism evidence="1 2">
    <name type="scientific">Aliiruegeria lutimaris</name>
    <dbReference type="NCBI Taxonomy" id="571298"/>
    <lineage>
        <taxon>Bacteria</taxon>
        <taxon>Pseudomonadati</taxon>
        <taxon>Pseudomonadota</taxon>
        <taxon>Alphaproteobacteria</taxon>
        <taxon>Rhodobacterales</taxon>
        <taxon>Roseobacteraceae</taxon>
        <taxon>Aliiruegeria</taxon>
    </lineage>
</organism>
<dbReference type="Proteomes" id="UP000199382">
    <property type="component" value="Unassembled WGS sequence"/>
</dbReference>
<dbReference type="AlphaFoldDB" id="A0A1G9LJX8"/>
<evidence type="ECO:0000313" key="2">
    <source>
        <dbReference type="Proteomes" id="UP000199382"/>
    </source>
</evidence>
<dbReference type="RefSeq" id="WP_093164088.1">
    <property type="nucleotide sequence ID" value="NZ_FNEK01000098.1"/>
</dbReference>
<dbReference type="STRING" id="571298.SAMN04488026_109815"/>
<evidence type="ECO:0000313" key="1">
    <source>
        <dbReference type="EMBL" id="SDL62163.1"/>
    </source>
</evidence>